<dbReference type="InterPro" id="IPR036286">
    <property type="entry name" value="LexA/Signal_pep-like_sf"/>
</dbReference>
<dbReference type="Pfam" id="PF00717">
    <property type="entry name" value="Peptidase_S24"/>
    <property type="match status" value="1"/>
</dbReference>
<evidence type="ECO:0000256" key="4">
    <source>
        <dbReference type="ARBA" id="ARBA00022763"/>
    </source>
</evidence>
<evidence type="ECO:0000256" key="3">
    <source>
        <dbReference type="ARBA" id="ARBA00022705"/>
    </source>
</evidence>
<keyword evidence="6" id="KW-0068">Autocatalytic cleavage</keyword>
<protein>
    <submittedName>
        <fullName evidence="16">Unannotated protein</fullName>
    </submittedName>
</protein>
<dbReference type="EMBL" id="CAFAAN010000017">
    <property type="protein sequence ID" value="CAB4811423.1"/>
    <property type="molecule type" value="Genomic_DNA"/>
</dbReference>
<dbReference type="InterPro" id="IPR015927">
    <property type="entry name" value="Peptidase_S24_S26A/B/C"/>
</dbReference>
<name>A0A6J6UX36_9ZZZZ</name>
<reference evidence="16" key="1">
    <citation type="submission" date="2020-05" db="EMBL/GenBank/DDBJ databases">
        <authorList>
            <person name="Chiriac C."/>
            <person name="Salcher M."/>
            <person name="Ghai R."/>
            <person name="Kavagutti S V."/>
        </authorList>
    </citation>
    <scope>NUCLEOTIDE SEQUENCE</scope>
</reference>
<evidence type="ECO:0000313" key="17">
    <source>
        <dbReference type="EMBL" id="CAB4811423.1"/>
    </source>
</evidence>
<dbReference type="PRINTS" id="PR00726">
    <property type="entry name" value="LEXASERPTASE"/>
</dbReference>
<dbReference type="InterPro" id="IPR050077">
    <property type="entry name" value="LexA_repressor"/>
</dbReference>
<feature type="domain" description="LexA repressor DNA-binding" evidence="13">
    <location>
        <begin position="43"/>
        <end position="103"/>
    </location>
</feature>
<keyword evidence="10" id="KW-0234">DNA repair</keyword>
<evidence type="ECO:0000256" key="6">
    <source>
        <dbReference type="ARBA" id="ARBA00022813"/>
    </source>
</evidence>
<dbReference type="InterPro" id="IPR006199">
    <property type="entry name" value="LexA_DNA-bd_dom"/>
</dbReference>
<evidence type="ECO:0000259" key="12">
    <source>
        <dbReference type="Pfam" id="PF00717"/>
    </source>
</evidence>
<evidence type="ECO:0000259" key="13">
    <source>
        <dbReference type="Pfam" id="PF01726"/>
    </source>
</evidence>
<evidence type="ECO:0000313" key="15">
    <source>
        <dbReference type="EMBL" id="CAB4735475.1"/>
    </source>
</evidence>
<evidence type="ECO:0000313" key="20">
    <source>
        <dbReference type="EMBL" id="CAB5075823.1"/>
    </source>
</evidence>
<evidence type="ECO:0000256" key="8">
    <source>
        <dbReference type="ARBA" id="ARBA00023125"/>
    </source>
</evidence>
<dbReference type="EMBL" id="CAFBQY010000017">
    <property type="protein sequence ID" value="CAB5075823.1"/>
    <property type="molecule type" value="Genomic_DNA"/>
</dbReference>
<dbReference type="EMBL" id="CAEZXC010000095">
    <property type="protein sequence ID" value="CAB4682801.1"/>
    <property type="molecule type" value="Genomic_DNA"/>
</dbReference>
<keyword evidence="5" id="KW-0378">Hydrolase</keyword>
<dbReference type="HAMAP" id="MF_00015">
    <property type="entry name" value="LexA"/>
    <property type="match status" value="1"/>
</dbReference>
<dbReference type="GO" id="GO:0006260">
    <property type="term" value="P:DNA replication"/>
    <property type="evidence" value="ECO:0007669"/>
    <property type="project" value="UniProtKB-KW"/>
</dbReference>
<keyword evidence="4" id="KW-0227">DNA damage</keyword>
<comment type="similarity">
    <text evidence="1">Belongs to the peptidase S24 family.</text>
</comment>
<keyword evidence="9" id="KW-0804">Transcription</keyword>
<dbReference type="AlphaFoldDB" id="A0A6J6UX36"/>
<evidence type="ECO:0000256" key="1">
    <source>
        <dbReference type="ARBA" id="ARBA00007484"/>
    </source>
</evidence>
<dbReference type="InterPro" id="IPR039418">
    <property type="entry name" value="LexA-like"/>
</dbReference>
<dbReference type="GO" id="GO:0003677">
    <property type="term" value="F:DNA binding"/>
    <property type="evidence" value="ECO:0007669"/>
    <property type="project" value="UniProtKB-KW"/>
</dbReference>
<gene>
    <name evidence="14" type="ORF">UFOPK2340_01223</name>
    <name evidence="15" type="ORF">UFOPK2772_00634</name>
    <name evidence="16" type="ORF">UFOPK2850_01287</name>
    <name evidence="17" type="ORF">UFOPK3027_01359</name>
    <name evidence="18" type="ORF">UFOPK3827_01318</name>
    <name evidence="19" type="ORF">UFOPK4120_01393</name>
    <name evidence="20" type="ORF">UFOPK4404_01340</name>
</gene>
<proteinExistence type="inferred from homology"/>
<keyword evidence="2" id="KW-0678">Repressor</keyword>
<dbReference type="InterPro" id="IPR006197">
    <property type="entry name" value="Peptidase_S24_LexA"/>
</dbReference>
<keyword evidence="7" id="KW-0805">Transcription regulation</keyword>
<dbReference type="InterPro" id="IPR006200">
    <property type="entry name" value="LexA"/>
</dbReference>
<dbReference type="GO" id="GO:0004252">
    <property type="term" value="F:serine-type endopeptidase activity"/>
    <property type="evidence" value="ECO:0007669"/>
    <property type="project" value="InterPro"/>
</dbReference>
<dbReference type="InterPro" id="IPR036388">
    <property type="entry name" value="WH-like_DNA-bd_sf"/>
</dbReference>
<accession>A0A6J6UX36</accession>
<dbReference type="EMBL" id="CAFBPO010000025">
    <property type="protein sequence ID" value="CAB5028929.1"/>
    <property type="molecule type" value="Genomic_DNA"/>
</dbReference>
<evidence type="ECO:0000313" key="19">
    <source>
        <dbReference type="EMBL" id="CAB5028929.1"/>
    </source>
</evidence>
<dbReference type="Gene3D" id="1.10.10.10">
    <property type="entry name" value="Winged helix-like DNA-binding domain superfamily/Winged helix DNA-binding domain"/>
    <property type="match status" value="1"/>
</dbReference>
<evidence type="ECO:0000313" key="18">
    <source>
        <dbReference type="EMBL" id="CAB4962121.1"/>
    </source>
</evidence>
<dbReference type="GO" id="GO:0006281">
    <property type="term" value="P:DNA repair"/>
    <property type="evidence" value="ECO:0007669"/>
    <property type="project" value="UniProtKB-KW"/>
</dbReference>
<dbReference type="EMBL" id="CAFBNM010000018">
    <property type="protein sequence ID" value="CAB4962121.1"/>
    <property type="molecule type" value="Genomic_DNA"/>
</dbReference>
<dbReference type="GO" id="GO:0009432">
    <property type="term" value="P:SOS response"/>
    <property type="evidence" value="ECO:0007669"/>
    <property type="project" value="UniProtKB-KW"/>
</dbReference>
<feature type="domain" description="Peptidase S24/S26A/S26B/S26C" evidence="12">
    <location>
        <begin position="127"/>
        <end position="238"/>
    </location>
</feature>
<sequence>MAQVIFEHMFDFFPYLCHPVSMSKKPATTSKVSELPDSAAGEHGLTARQLKILQVIKASMDDQGFPPSMRAIAASAGLSSPASVKYQLEILQEKGFITAHPTRGGVLEVLMPGEKSELEIEATKNVPLVGRIAAGGPITAEQNVESTFALPETLVGKGNLYMLQVVGESMIDAAICDGDYVVIREQKDCNNGEIVAAMIDGEATVKTFQRKGGHIWLLPANPAFQPISGDNCEILGKVTAVMRSVR</sequence>
<keyword evidence="3" id="KW-0235">DNA replication</keyword>
<dbReference type="SUPFAM" id="SSF51306">
    <property type="entry name" value="LexA/Signal peptidase"/>
    <property type="match status" value="1"/>
</dbReference>
<evidence type="ECO:0000256" key="7">
    <source>
        <dbReference type="ARBA" id="ARBA00023015"/>
    </source>
</evidence>
<dbReference type="EMBL" id="CAEZYT010000028">
    <property type="protein sequence ID" value="CAB4735475.1"/>
    <property type="molecule type" value="Genomic_DNA"/>
</dbReference>
<dbReference type="PANTHER" id="PTHR33516:SF2">
    <property type="entry name" value="LEXA REPRESSOR-RELATED"/>
    <property type="match status" value="1"/>
</dbReference>
<dbReference type="SUPFAM" id="SSF46785">
    <property type="entry name" value="Winged helix' DNA-binding domain"/>
    <property type="match status" value="1"/>
</dbReference>
<dbReference type="NCBIfam" id="TIGR00498">
    <property type="entry name" value="lexA"/>
    <property type="match status" value="1"/>
</dbReference>
<dbReference type="EMBL" id="CAEZZH010000021">
    <property type="protein sequence ID" value="CAB4762987.1"/>
    <property type="molecule type" value="Genomic_DNA"/>
</dbReference>
<dbReference type="InterPro" id="IPR036390">
    <property type="entry name" value="WH_DNA-bd_sf"/>
</dbReference>
<dbReference type="Pfam" id="PF01726">
    <property type="entry name" value="LexA_DNA_bind"/>
    <property type="match status" value="1"/>
</dbReference>
<evidence type="ECO:0000313" key="16">
    <source>
        <dbReference type="EMBL" id="CAB4762987.1"/>
    </source>
</evidence>
<evidence type="ECO:0000313" key="14">
    <source>
        <dbReference type="EMBL" id="CAB4682801.1"/>
    </source>
</evidence>
<keyword evidence="8" id="KW-0238">DNA-binding</keyword>
<evidence type="ECO:0000256" key="2">
    <source>
        <dbReference type="ARBA" id="ARBA00022491"/>
    </source>
</evidence>
<evidence type="ECO:0000256" key="9">
    <source>
        <dbReference type="ARBA" id="ARBA00023163"/>
    </source>
</evidence>
<organism evidence="16">
    <name type="scientific">freshwater metagenome</name>
    <dbReference type="NCBI Taxonomy" id="449393"/>
    <lineage>
        <taxon>unclassified sequences</taxon>
        <taxon>metagenomes</taxon>
        <taxon>ecological metagenomes</taxon>
    </lineage>
</organism>
<keyword evidence="11" id="KW-0742">SOS response</keyword>
<evidence type="ECO:0000256" key="10">
    <source>
        <dbReference type="ARBA" id="ARBA00023204"/>
    </source>
</evidence>
<dbReference type="CDD" id="cd06529">
    <property type="entry name" value="S24_LexA-like"/>
    <property type="match status" value="1"/>
</dbReference>
<evidence type="ECO:0000256" key="5">
    <source>
        <dbReference type="ARBA" id="ARBA00022801"/>
    </source>
</evidence>
<dbReference type="Gene3D" id="2.10.109.10">
    <property type="entry name" value="Umud Fragment, subunit A"/>
    <property type="match status" value="1"/>
</dbReference>
<dbReference type="FunFam" id="2.10.109.10:FF:000001">
    <property type="entry name" value="LexA repressor"/>
    <property type="match status" value="1"/>
</dbReference>
<dbReference type="PANTHER" id="PTHR33516">
    <property type="entry name" value="LEXA REPRESSOR"/>
    <property type="match status" value="1"/>
</dbReference>
<evidence type="ECO:0000256" key="11">
    <source>
        <dbReference type="ARBA" id="ARBA00023236"/>
    </source>
</evidence>
<dbReference type="GO" id="GO:0045892">
    <property type="term" value="P:negative regulation of DNA-templated transcription"/>
    <property type="evidence" value="ECO:0007669"/>
    <property type="project" value="InterPro"/>
</dbReference>
<dbReference type="GO" id="GO:0006508">
    <property type="term" value="P:proteolysis"/>
    <property type="evidence" value="ECO:0007669"/>
    <property type="project" value="InterPro"/>
</dbReference>